<evidence type="ECO:0000259" key="2">
    <source>
        <dbReference type="Pfam" id="PF13205"/>
    </source>
</evidence>
<comment type="caution">
    <text evidence="3">The sequence shown here is derived from an EMBL/GenBank/DDBJ whole genome shotgun (WGS) entry which is preliminary data.</text>
</comment>
<dbReference type="PANTHER" id="PTHR35902">
    <property type="entry name" value="S-LAYER DOMAIN-LIKE PROTEIN-RELATED"/>
    <property type="match status" value="1"/>
</dbReference>
<sequence length="2470" mass="273628">MSFEFHTDIEISVGTRFNELFTDTEELYTHYEVWTGRIDEEGRVVDGNSLGWLSIEELADIAVSYDQINHNSLYVRGREEEIGTGDWHHNDWRGGDYFDFPGPPEIEFHTDIDISMETSFAELFTDEDDTATWYQIWTGEMDEEGVVQGSLVDTEAGRGWVQAEDLDELMVTGDQVGHNTIYVRAHSPELGLRDWEHNDWRGEEFFEFPEPWDYELTIEQSYAIEDTPLDQMFSITPPSGVKDDEIWLQVKVDGEPLQTSLGGGWVRGDQLDQEVFPVADAGKEISVVPYYKGEMHEDDEVSWEVRDESPGSISGEIVLDNEGVDRDVEVTVEANGEAVTLEILEGETGAEYIIEGLEAGNYEVSAEVTGDAVGAYEIDNGVLEDITVEAGEVNDGNDFNLVSLPGSIAGTVSIFDVEGEADPEAAIEITVSAENGETYEYIIETADDDGQSEYAYLLEGVYAGTYTVTASVDGYELAEEQQVQVGAGEEVEDIDLTVTAIDDPEYTVTFIEDEEVEDWTVTVYSDEERTEEVGSADAGDEEPFYQAAKDLKDGEYWFTVELDGYQDYEGDFEVDGQEKTVDFELDALASDLWAWMWEAEYDPEEEDYLVTFDIDNDGAVDTENLEITISLDDEEIYFDDETVISAGETYEGEFWLGEYYDLENLVPGQEYTLTLEVQDDYDSDEDSETFTAFAEPAYFAVVSVDADPIDQGEEASVSVDIENTGGEEGTQDIVLTIVVPEADDIVVTEEDFTIGAGETETVEFTDIDTTGLDAGDYDIQVATDDETETFDNALTVEAVVENLTVDTTSPEDGDTDVEVDTDITVTFDQNIQLLDTGWEHITLSGTALSEDEVSVEDNVLTITPDEALAYDTEMTVEVGEDAVGWEGDEDVKLEEAYDFSFTTEQEPVTYTVTFSEVEEVDDWTVTVYADEERTEEVGSAEAGDEEPFYQAAKDLKDGEYWFTVELDGYQDYEGDFEVDGQEKTVDFELDELTSDLWAWMWEAEYDPQEEDYLVTFDIDNDGAVDTENLEITISLDDEEIYSDDETVISAGETYEGEFWLGEYYDLENLVPGQEYTLTLEVEDDYDSDEDSETFTAFADPAYFAVVSVDADPIDQGEEASVSVDIENTGGEEGTQDIVLTIVVPDAEDIVVTEEDFTIGAGDTGTVEFTDIDTTGLDVGDYDIQVETDDETETFTDALTVVDVEEPYFQIETLELEEFWDFQTGTANVQVVNQGQEGVRDISLTVDGDVIEVWEDVELSKGERWNQEVDIDPDELDLDTGWYNLELDTEDDQESLYFQIKESPEYITVFETTPEKGDKNVSIDTDIEVIFDQDIQLLDAGEIEITADEESFDFTASVTDDVLTITPDEDFAYDTEITVVINTDAVAWDLNPGVTLEEDFSFIFTTEEGPVVDDITVDGPDSLTIPSEGVTMGEYSAVVFDQFGDEMPDEEVIWSLEDLGDLEGISIDENTGEVTVSTEAYEAFEEGDSFTVVATSETDEEIYETMEVDLELEDLVVTTVNVDGPGTILIPEEGETEVVTYEAEVLDQYGAQMEEEVTWSLDQEVDGVTIDDGVITVTHDADPDEEFTVIATSVSDEDVTGEFEVSLTDEAPAVDSIVVEGDETVVVPSDGENSYTYTATVFDQFGDEMPGEDVSWILEDLGDLEGISINDIGLVTVSADAYEAFEEGDSFTVVATSETDSTVTETMAVDLELEELRVDQVEIVEGPDSMEIPPSDEEPNTATYTATVFDQYGAEMDEDVIWSLEEEITGITIDDGVVTVSTDAYDEFEEGDTFTVVATSETDSTVTETMAVDLELEELRVDQVEIVEGPDSMEIPPSDEEPNTATYTATVFDQYGAEMDEDVIWSLEEEITGITIDDGVVTVSTDAYDEFEEGDTFTVVATSETDSTVTETMAVDLELEELRVDQVEIVEGPDSMEIPPSDEEPNTATYTATVFDQYGAEMDEDVIWSLEEEITGITIDDGVVTVSTDAYDEFEEGDTFTVVATSETDSTVTETMAVDLELEELRVDQVEIVEGPDSMEIPSDDEPNTGEFTVSVLDQYGTEMEDVEVTWNILEDIDGVSIEDGTVTVTAAAYEEADSFTVEVSANGETDTQVVDLELEELRVDDFSLFVEDINAGEEPVLEFTDAVDQYGADLEGDYTADITINGDEYIDVTLSFSEGAATFEDATSIEEANDYTATATIGDITNDYTFTVEQLATLDITDITIDPEEPTEGDEITVSGNVFVDIADAQNVTVSLTITDDESEVVFSAEKAWEEITMGESEEFEFTWDEDVEVGDYEILIEANADNAVEVTETESVTVSEVPDFNVIEADDEPASVSQTLIGTDDQIDVFVFNFESDGNNAFAKFAESIIQNYNYDDGDIILLVDQMDSLDEVSHVSTDSVRNVDEGAIINFFEDPGDPDQSILIEDAEVDTPFGATLQNVVDVRFEVEKNEVIEEMGLNTYIEELIAA</sequence>
<accession>D6SV44</accession>
<gene>
    <name evidence="3" type="ORF">Dthio_PD0098</name>
</gene>
<keyword evidence="4" id="KW-1185">Reference proteome</keyword>
<evidence type="ECO:0000256" key="1">
    <source>
        <dbReference type="ARBA" id="ARBA00022729"/>
    </source>
</evidence>
<dbReference type="Gene3D" id="2.60.40.10">
    <property type="entry name" value="Immunoglobulins"/>
    <property type="match status" value="3"/>
</dbReference>
<dbReference type="Proteomes" id="UP000005496">
    <property type="component" value="Unassembled WGS sequence"/>
</dbReference>
<dbReference type="Gene3D" id="2.60.40.1120">
    <property type="entry name" value="Carboxypeptidase-like, regulatory domain"/>
    <property type="match status" value="1"/>
</dbReference>
<reference evidence="3" key="1">
    <citation type="submission" date="2010-05" db="EMBL/GenBank/DDBJ databases">
        <title>The draft genome of Desulfonatronospira thiodismutans ASO3-1.</title>
        <authorList>
            <consortium name="US DOE Joint Genome Institute (JGI-PGF)"/>
            <person name="Lucas S."/>
            <person name="Copeland A."/>
            <person name="Lapidus A."/>
            <person name="Cheng J.-F."/>
            <person name="Bruce D."/>
            <person name="Goodwin L."/>
            <person name="Pitluck S."/>
            <person name="Chertkov O."/>
            <person name="Brettin T."/>
            <person name="Detter J.C."/>
            <person name="Han C."/>
            <person name="Land M.L."/>
            <person name="Hauser L."/>
            <person name="Kyrpides N."/>
            <person name="Mikhailova N."/>
            <person name="Muyzer G."/>
            <person name="Woyke T."/>
        </authorList>
    </citation>
    <scope>NUCLEOTIDE SEQUENCE [LARGE SCALE GENOMIC DNA]</scope>
    <source>
        <strain evidence="3">ASO3-1</strain>
    </source>
</reference>
<protein>
    <recommendedName>
        <fullName evidence="2">SbsA Ig-like domain-containing protein</fullName>
    </recommendedName>
</protein>
<feature type="domain" description="SbsA Ig-like" evidence="2">
    <location>
        <begin position="1306"/>
        <end position="1405"/>
    </location>
</feature>
<dbReference type="Pfam" id="PF13205">
    <property type="entry name" value="Big_5"/>
    <property type="match status" value="2"/>
</dbReference>
<dbReference type="InterPro" id="IPR013783">
    <property type="entry name" value="Ig-like_fold"/>
</dbReference>
<dbReference type="RefSeq" id="WP_008871882.1">
    <property type="nucleotide sequence ID" value="NZ_ACJN02000005.1"/>
</dbReference>
<feature type="domain" description="SbsA Ig-like" evidence="2">
    <location>
        <begin position="802"/>
        <end position="903"/>
    </location>
</feature>
<proteinExistence type="predicted"/>
<evidence type="ECO:0000313" key="4">
    <source>
        <dbReference type="Proteomes" id="UP000005496"/>
    </source>
</evidence>
<dbReference type="eggNOG" id="COG3210">
    <property type="taxonomic scope" value="Bacteria"/>
</dbReference>
<dbReference type="EMBL" id="ACJN02000005">
    <property type="protein sequence ID" value="EFI32800.1"/>
    <property type="molecule type" value="Genomic_DNA"/>
</dbReference>
<organism evidence="3 4">
    <name type="scientific">Desulfonatronospira thiodismutans ASO3-1</name>
    <dbReference type="NCBI Taxonomy" id="555779"/>
    <lineage>
        <taxon>Bacteria</taxon>
        <taxon>Pseudomonadati</taxon>
        <taxon>Thermodesulfobacteriota</taxon>
        <taxon>Desulfovibrionia</taxon>
        <taxon>Desulfovibrionales</taxon>
        <taxon>Desulfonatronovibrionaceae</taxon>
        <taxon>Desulfonatronospira</taxon>
    </lineage>
</organism>
<dbReference type="InterPro" id="IPR032812">
    <property type="entry name" value="SbsA_Ig"/>
</dbReference>
<dbReference type="OrthoDB" id="5475546at2"/>
<dbReference type="Gene3D" id="2.60.40.3710">
    <property type="match status" value="2"/>
</dbReference>
<keyword evidence="1" id="KW-0732">Signal</keyword>
<evidence type="ECO:0000313" key="3">
    <source>
        <dbReference type="EMBL" id="EFI32800.1"/>
    </source>
</evidence>
<name>D6SV44_9BACT</name>